<dbReference type="RefSeq" id="WP_079151102.1">
    <property type="nucleotide sequence ID" value="NZ_ASQP01000099.1"/>
</dbReference>
<name>A0A1R1SPP1_9ACTN</name>
<sequence>MGELARTPKPSGRPKSSRPSRETDLNRATDVRDSADQIMVVCGARTTEHDYLTGFKKHFKRSTLSVRVTKKPGSPLQVVQYAVDRWGGAGGDFDQVWCVVDVDEYQDLESAMRCASENDVELVVSNPCFEIWLLLHHTHHHTWVADYKALKILLKKYVDVPANKAVDFERQYHHLWRDAVKRARTLAEEGTEHKRNPSTRMWRLALTINGESVT</sequence>
<organism evidence="2 3">
    <name type="scientific">Streptomyces sparsogenes DSM 40356</name>
    <dbReference type="NCBI Taxonomy" id="1331668"/>
    <lineage>
        <taxon>Bacteria</taxon>
        <taxon>Bacillati</taxon>
        <taxon>Actinomycetota</taxon>
        <taxon>Actinomycetes</taxon>
        <taxon>Kitasatosporales</taxon>
        <taxon>Streptomycetaceae</taxon>
        <taxon>Streptomyces</taxon>
    </lineage>
</organism>
<evidence type="ECO:0000256" key="1">
    <source>
        <dbReference type="SAM" id="MobiDB-lite"/>
    </source>
</evidence>
<gene>
    <name evidence="2" type="ORF">SPAR_06800</name>
</gene>
<accession>A0A1R1SPP1</accession>
<feature type="compositionally biased region" description="Basic and acidic residues" evidence="1">
    <location>
        <begin position="19"/>
        <end position="29"/>
    </location>
</feature>
<dbReference type="GeneID" id="96745116"/>
<dbReference type="Pfam" id="PF13707">
    <property type="entry name" value="RloB"/>
    <property type="match status" value="1"/>
</dbReference>
<dbReference type="InterPro" id="IPR025591">
    <property type="entry name" value="RloB"/>
</dbReference>
<proteinExistence type="predicted"/>
<dbReference type="EMBL" id="ASQP01000099">
    <property type="protein sequence ID" value="OMI40264.1"/>
    <property type="molecule type" value="Genomic_DNA"/>
</dbReference>
<comment type="caution">
    <text evidence="2">The sequence shown here is derived from an EMBL/GenBank/DDBJ whole genome shotgun (WGS) entry which is preliminary data.</text>
</comment>
<protein>
    <recommendedName>
        <fullName evidence="4">RloB-like protein</fullName>
    </recommendedName>
</protein>
<evidence type="ECO:0008006" key="4">
    <source>
        <dbReference type="Google" id="ProtNLM"/>
    </source>
</evidence>
<dbReference type="AlphaFoldDB" id="A0A1R1SPP1"/>
<reference evidence="2 3" key="1">
    <citation type="submission" date="2013-05" db="EMBL/GenBank/DDBJ databases">
        <title>Genome sequence of Streptomyces sparsogenes DSM 40356.</title>
        <authorList>
            <person name="Coyne S."/>
            <person name="Seebeck F.P."/>
        </authorList>
    </citation>
    <scope>NUCLEOTIDE SEQUENCE [LARGE SCALE GENOMIC DNA]</scope>
    <source>
        <strain evidence="2 3">DSM 40356</strain>
    </source>
</reference>
<evidence type="ECO:0000313" key="2">
    <source>
        <dbReference type="EMBL" id="OMI40264.1"/>
    </source>
</evidence>
<feature type="region of interest" description="Disordered" evidence="1">
    <location>
        <begin position="1"/>
        <end position="29"/>
    </location>
</feature>
<dbReference type="STRING" id="67365.GCA_001704635_07702"/>
<keyword evidence="3" id="KW-1185">Reference proteome</keyword>
<evidence type="ECO:0000313" key="3">
    <source>
        <dbReference type="Proteomes" id="UP000186168"/>
    </source>
</evidence>
<dbReference type="Proteomes" id="UP000186168">
    <property type="component" value="Unassembled WGS sequence"/>
</dbReference>